<evidence type="ECO:0000313" key="3">
    <source>
        <dbReference type="Proteomes" id="UP000008524"/>
    </source>
</evidence>
<evidence type="ECO:0000313" key="2">
    <source>
        <dbReference type="EMBL" id="EAN76583.1"/>
    </source>
</evidence>
<keyword evidence="1" id="KW-0812">Transmembrane</keyword>
<dbReference type="Proteomes" id="UP000008524">
    <property type="component" value="Chromosome 9"/>
</dbReference>
<name>Q38F37_TRYB2</name>
<dbReference type="EMBL" id="CM000207">
    <property type="protein sequence ID" value="EAN76583.1"/>
    <property type="molecule type" value="Genomic_DNA"/>
</dbReference>
<proteinExistence type="predicted"/>
<dbReference type="KEGG" id="tbr:Tb09.160.3680"/>
<dbReference type="RefSeq" id="XP_024498441.1">
    <property type="nucleotide sequence ID" value="XM_024642654.1"/>
</dbReference>
<keyword evidence="1" id="KW-0472">Membrane</keyword>
<dbReference type="GeneID" id="3660151"/>
<keyword evidence="1" id="KW-1133">Transmembrane helix</keyword>
<dbReference type="AlphaFoldDB" id="Q38F37"/>
<accession>Q38F37</accession>
<organism evidence="2 3">
    <name type="scientific">Trypanosoma brucei brucei (strain 927/4 GUTat10.1)</name>
    <dbReference type="NCBI Taxonomy" id="185431"/>
    <lineage>
        <taxon>Eukaryota</taxon>
        <taxon>Discoba</taxon>
        <taxon>Euglenozoa</taxon>
        <taxon>Kinetoplastea</taxon>
        <taxon>Metakinetoplastina</taxon>
        <taxon>Trypanosomatida</taxon>
        <taxon>Trypanosomatidae</taxon>
        <taxon>Trypanosoma</taxon>
    </lineage>
</organism>
<keyword evidence="3" id="KW-1185">Reference proteome</keyword>
<gene>
    <name evidence="2" type="ORF">Tb09.160.3680</name>
</gene>
<reference evidence="2 3" key="2">
    <citation type="journal article" date="2005" name="Science">
        <title>The genome of the African trypanosome Trypanosoma brucei.</title>
        <authorList>
            <person name="Berriman M."/>
            <person name="Ghedin E."/>
            <person name="Hertz-Fowler C."/>
            <person name="Blandin G."/>
            <person name="Renauld H."/>
            <person name="Bartholomeu D.C."/>
            <person name="Lennard N.J."/>
            <person name="Caler E."/>
            <person name="Hamlin N.E."/>
            <person name="Haas B."/>
            <person name="Bohme U."/>
            <person name="Hannick L."/>
            <person name="Aslett M.A."/>
            <person name="Shallom J."/>
            <person name="Marcello L."/>
            <person name="Hou L."/>
            <person name="Wickstead B."/>
            <person name="Alsmark U.C."/>
            <person name="Arrowsmith C."/>
            <person name="Atkin R.J."/>
            <person name="Barron A.J."/>
            <person name="Bringaud F."/>
            <person name="Brooks K."/>
            <person name="Carrington M."/>
            <person name="Cherevach I."/>
            <person name="Chillingworth T.J."/>
            <person name="Churcher C."/>
            <person name="Clark L.N."/>
            <person name="Corton C.H."/>
            <person name="Cronin A."/>
            <person name="Davies R.M."/>
            <person name="Doggett J."/>
            <person name="Djikeng A."/>
            <person name="Feldblyum T."/>
            <person name="Field M.C."/>
            <person name="Fraser A."/>
            <person name="Goodhead I."/>
            <person name="Hance Z."/>
            <person name="Harper D."/>
            <person name="Harris B.R."/>
            <person name="Hauser H."/>
            <person name="Hostetler J."/>
            <person name="Ivens A."/>
            <person name="Jagels K."/>
            <person name="Johnson D."/>
            <person name="Johnson J."/>
            <person name="Jones K."/>
            <person name="Kerhornou A.X."/>
            <person name="Koo H."/>
            <person name="Larke N."/>
            <person name="Landfear S."/>
            <person name="Larkin C."/>
            <person name="Leech V."/>
            <person name="Line A."/>
            <person name="Lord A."/>
            <person name="Macleod A."/>
            <person name="Mooney P.J."/>
            <person name="Moule S."/>
            <person name="Martin D.M."/>
            <person name="Morgan G.W."/>
            <person name="Mungall K."/>
            <person name="Norbertczak H."/>
            <person name="Ormond D."/>
            <person name="Pai G."/>
            <person name="Peacock C.S."/>
            <person name="Peterson J."/>
            <person name="Quail M.A."/>
            <person name="Rabbinowitsch E."/>
            <person name="Rajandream M.A."/>
            <person name="Reitter C."/>
            <person name="Salzberg S.L."/>
            <person name="Sanders M."/>
            <person name="Schobel S."/>
            <person name="Sharp S."/>
            <person name="Simmonds M."/>
            <person name="Simpson A.J."/>
            <person name="Tallon L."/>
            <person name="Turner C.M."/>
            <person name="Tait A."/>
            <person name="Tivey A.R."/>
            <person name="Van Aken S."/>
            <person name="Walker D."/>
            <person name="Wanless D."/>
            <person name="Wang S."/>
            <person name="White B."/>
            <person name="White O."/>
            <person name="Whitehead S."/>
            <person name="Woodward J."/>
            <person name="Wortman J."/>
            <person name="Adams M.D."/>
            <person name="Embley T.M."/>
            <person name="Gull K."/>
            <person name="Ullu E."/>
            <person name="Barry J.D."/>
            <person name="Fairlamb A.H."/>
            <person name="Opperdoes F."/>
            <person name="Barrell B.G."/>
            <person name="Donelson J.E."/>
            <person name="Hall N."/>
            <person name="Fraser C.M."/>
            <person name="Melville S.E."/>
            <person name="El-Sayed N.M."/>
        </authorList>
    </citation>
    <scope>NUCLEOTIDE SEQUENCE [LARGE SCALE GENOMIC DNA]</scope>
    <source>
        <strain evidence="2 3">927/4 GUTat10.1</strain>
    </source>
</reference>
<dbReference type="PaxDb" id="5691-EAN76583"/>
<protein>
    <submittedName>
        <fullName evidence="2">Uncharacterized protein</fullName>
    </submittedName>
</protein>
<reference evidence="2 3" key="1">
    <citation type="journal article" date="2005" name="Science">
        <title>Comparative genomics of trypanosomatid parasitic protozoa.</title>
        <authorList>
            <person name="El-Sayed N.M."/>
            <person name="Myler P.J."/>
            <person name="Blandin G."/>
            <person name="Berriman M."/>
            <person name="Crabtree J."/>
            <person name="Aggarwal G."/>
            <person name="Caler E."/>
            <person name="Renauld H."/>
            <person name="Worthey E.A."/>
            <person name="Hertz-Fowler C."/>
            <person name="Ghedin E."/>
            <person name="Peacock C."/>
            <person name="Bartholomeu D.C."/>
            <person name="Haas B.J."/>
            <person name="Tran A.N."/>
            <person name="Wortman J.R."/>
            <person name="Alsmark U.C."/>
            <person name="Angiuoli S."/>
            <person name="Anupama A."/>
            <person name="Badger J."/>
            <person name="Bringaud F."/>
            <person name="Cadag E."/>
            <person name="Carlton J.M."/>
            <person name="Cerqueira G.C."/>
            <person name="Creasy T."/>
            <person name="Delcher A.L."/>
            <person name="Djikeng A."/>
            <person name="Embley T.M."/>
            <person name="Hauser C."/>
            <person name="Ivens A.C."/>
            <person name="Kummerfeld S.K."/>
            <person name="Pereira-Leal J.B."/>
            <person name="Nilsson D."/>
            <person name="Peterson J."/>
            <person name="Salzberg S.L."/>
            <person name="Shallom J."/>
            <person name="Silva J.C."/>
            <person name="Sundaram J."/>
            <person name="Westenberger S."/>
            <person name="White O."/>
            <person name="Melville S.E."/>
            <person name="Donelson J.E."/>
            <person name="Andersson B."/>
            <person name="Stuart K.D."/>
            <person name="Hall N."/>
        </authorList>
    </citation>
    <scope>NUCLEOTIDE SEQUENCE [LARGE SCALE GENOMIC DNA]</scope>
    <source>
        <strain evidence="2 3">927/4 GUTat10.1</strain>
    </source>
</reference>
<evidence type="ECO:0000256" key="1">
    <source>
        <dbReference type="SAM" id="Phobius"/>
    </source>
</evidence>
<dbReference type="InParanoid" id="Q38F37"/>
<feature type="transmembrane region" description="Helical" evidence="1">
    <location>
        <begin position="27"/>
        <end position="44"/>
    </location>
</feature>
<sequence>MQVYRLLVIILVHPSLAHHSFPLLYAPLSSSFLFLDFVSFLFVLL</sequence>